<organism evidence="2 3">
    <name type="scientific">Rhodopirellula sallentina SM41</name>
    <dbReference type="NCBI Taxonomy" id="1263870"/>
    <lineage>
        <taxon>Bacteria</taxon>
        <taxon>Pseudomonadati</taxon>
        <taxon>Planctomycetota</taxon>
        <taxon>Planctomycetia</taxon>
        <taxon>Pirellulales</taxon>
        <taxon>Pirellulaceae</taxon>
        <taxon>Rhodopirellula</taxon>
    </lineage>
</organism>
<accession>M5U405</accession>
<feature type="compositionally biased region" description="Basic residues" evidence="1">
    <location>
        <begin position="19"/>
        <end position="29"/>
    </location>
</feature>
<reference evidence="2 3" key="1">
    <citation type="journal article" date="2013" name="Mar. Genomics">
        <title>Expression of sulfatases in Rhodopirellula baltica and the diversity of sulfatases in the genus Rhodopirellula.</title>
        <authorList>
            <person name="Wegner C.E."/>
            <person name="Richter-Heitmann T."/>
            <person name="Klindworth A."/>
            <person name="Klockow C."/>
            <person name="Richter M."/>
            <person name="Achstetter T."/>
            <person name="Glockner F.O."/>
            <person name="Harder J."/>
        </authorList>
    </citation>
    <scope>NUCLEOTIDE SEQUENCE [LARGE SCALE GENOMIC DNA]</scope>
    <source>
        <strain evidence="2 3">SM41</strain>
    </source>
</reference>
<evidence type="ECO:0000256" key="1">
    <source>
        <dbReference type="SAM" id="MobiDB-lite"/>
    </source>
</evidence>
<protein>
    <submittedName>
        <fullName evidence="2">Uncharacterized protein</fullName>
    </submittedName>
</protein>
<name>M5U405_9BACT</name>
<sequence length="49" mass="5532">MPVVSTRSFRISGNQAPTLRRKPISKPKRSLAVTCNHGKMKVEFKFAET</sequence>
<proteinExistence type="predicted"/>
<feature type="region of interest" description="Disordered" evidence="1">
    <location>
        <begin position="1"/>
        <end position="30"/>
    </location>
</feature>
<keyword evidence="3" id="KW-1185">Reference proteome</keyword>
<evidence type="ECO:0000313" key="2">
    <source>
        <dbReference type="EMBL" id="EMI52601.1"/>
    </source>
</evidence>
<evidence type="ECO:0000313" key="3">
    <source>
        <dbReference type="Proteomes" id="UP000011885"/>
    </source>
</evidence>
<dbReference type="Proteomes" id="UP000011885">
    <property type="component" value="Unassembled WGS sequence"/>
</dbReference>
<gene>
    <name evidence="2" type="ORF">RSSM_05956</name>
</gene>
<dbReference type="AlphaFoldDB" id="M5U405"/>
<feature type="compositionally biased region" description="Polar residues" evidence="1">
    <location>
        <begin position="1"/>
        <end position="17"/>
    </location>
</feature>
<dbReference type="EMBL" id="ANOH01000415">
    <property type="protein sequence ID" value="EMI52601.1"/>
    <property type="molecule type" value="Genomic_DNA"/>
</dbReference>
<comment type="caution">
    <text evidence="2">The sequence shown here is derived from an EMBL/GenBank/DDBJ whole genome shotgun (WGS) entry which is preliminary data.</text>
</comment>
<dbReference type="PATRIC" id="fig|1263870.3.peg.6311"/>